<accession>A0ABS4I8B2</accession>
<feature type="transmembrane region" description="Helical" evidence="1">
    <location>
        <begin position="36"/>
        <end position="60"/>
    </location>
</feature>
<proteinExistence type="predicted"/>
<evidence type="ECO:0000256" key="1">
    <source>
        <dbReference type="SAM" id="Phobius"/>
    </source>
</evidence>
<evidence type="ECO:0000313" key="2">
    <source>
        <dbReference type="EMBL" id="MBP1967174.1"/>
    </source>
</evidence>
<dbReference type="Proteomes" id="UP001519344">
    <property type="component" value="Unassembled WGS sequence"/>
</dbReference>
<keyword evidence="3" id="KW-1185">Reference proteome</keyword>
<sequence length="67" mass="8041">MKLPYKFGYLLTIVWFILIVYGFTNFDSDNEDKKATIVLFSTFVGLILFPIYFISVYVYYRLFKRTS</sequence>
<dbReference type="EMBL" id="JAGGKV010000029">
    <property type="protein sequence ID" value="MBP1967174.1"/>
    <property type="molecule type" value="Genomic_DNA"/>
</dbReference>
<keyword evidence="1" id="KW-1133">Transmembrane helix</keyword>
<organism evidence="2 3">
    <name type="scientific">Paenibacillus aceris</name>
    <dbReference type="NCBI Taxonomy" id="869555"/>
    <lineage>
        <taxon>Bacteria</taxon>
        <taxon>Bacillati</taxon>
        <taxon>Bacillota</taxon>
        <taxon>Bacilli</taxon>
        <taxon>Bacillales</taxon>
        <taxon>Paenibacillaceae</taxon>
        <taxon>Paenibacillus</taxon>
    </lineage>
</organism>
<gene>
    <name evidence="2" type="ORF">J2Z65_006438</name>
</gene>
<evidence type="ECO:0000313" key="3">
    <source>
        <dbReference type="Proteomes" id="UP001519344"/>
    </source>
</evidence>
<feature type="transmembrane region" description="Helical" evidence="1">
    <location>
        <begin position="7"/>
        <end position="24"/>
    </location>
</feature>
<comment type="caution">
    <text evidence="2">The sequence shown here is derived from an EMBL/GenBank/DDBJ whole genome shotgun (WGS) entry which is preliminary data.</text>
</comment>
<reference evidence="2 3" key="1">
    <citation type="submission" date="2021-03" db="EMBL/GenBank/DDBJ databases">
        <title>Genomic Encyclopedia of Type Strains, Phase IV (KMG-IV): sequencing the most valuable type-strain genomes for metagenomic binning, comparative biology and taxonomic classification.</title>
        <authorList>
            <person name="Goeker M."/>
        </authorList>
    </citation>
    <scope>NUCLEOTIDE SEQUENCE [LARGE SCALE GENOMIC DNA]</scope>
    <source>
        <strain evidence="2 3">DSM 24950</strain>
    </source>
</reference>
<keyword evidence="1" id="KW-0472">Membrane</keyword>
<keyword evidence="1" id="KW-0812">Transmembrane</keyword>
<protein>
    <submittedName>
        <fullName evidence="2">Amino acid permease</fullName>
    </submittedName>
</protein>
<name>A0ABS4I8B2_9BACL</name>